<dbReference type="GO" id="GO:0004843">
    <property type="term" value="F:cysteine-type deubiquitinase activity"/>
    <property type="evidence" value="ECO:0007669"/>
    <property type="project" value="UniProtKB-EC"/>
</dbReference>
<feature type="domain" description="DUF3638" evidence="7">
    <location>
        <begin position="2034"/>
        <end position="2256"/>
    </location>
</feature>
<organism evidence="10 11">
    <name type="scientific">Hypholoma sublateritium (strain FD-334 SS-4)</name>
    <dbReference type="NCBI Taxonomy" id="945553"/>
    <lineage>
        <taxon>Eukaryota</taxon>
        <taxon>Fungi</taxon>
        <taxon>Dikarya</taxon>
        <taxon>Basidiomycota</taxon>
        <taxon>Agaricomycotina</taxon>
        <taxon>Agaricomycetes</taxon>
        <taxon>Agaricomycetidae</taxon>
        <taxon>Agaricales</taxon>
        <taxon>Agaricineae</taxon>
        <taxon>Strophariaceae</taxon>
        <taxon>Hypholoma</taxon>
    </lineage>
</organism>
<feature type="domain" description="DUF3645" evidence="8">
    <location>
        <begin position="2383"/>
        <end position="2415"/>
    </location>
</feature>
<dbReference type="Proteomes" id="UP000054270">
    <property type="component" value="Unassembled WGS sequence"/>
</dbReference>
<dbReference type="PANTHER" id="PTHR13367:SF33">
    <property type="entry name" value="P-LOOP CONTAINING NUCLEOSIDE TRIPHOSPHATE HYDROLASE PROTEIN"/>
    <property type="match status" value="1"/>
</dbReference>
<dbReference type="OrthoDB" id="3182339at2759"/>
<dbReference type="InterPro" id="IPR051346">
    <property type="entry name" value="OTU_Deubiquitinase"/>
</dbReference>
<dbReference type="EMBL" id="KN817545">
    <property type="protein sequence ID" value="KJA23151.1"/>
    <property type="molecule type" value="Genomic_DNA"/>
</dbReference>
<protein>
    <recommendedName>
        <fullName evidence="2">ubiquitinyl hydrolase 1</fullName>
        <ecNumber evidence="2">3.4.19.12</ecNumber>
    </recommendedName>
</protein>
<keyword evidence="3" id="KW-0645">Protease</keyword>
<dbReference type="OMA" id="LERHEDN"/>
<accession>A0A0D2P3A0</accession>
<reference evidence="11" key="1">
    <citation type="submission" date="2014-04" db="EMBL/GenBank/DDBJ databases">
        <title>Evolutionary Origins and Diversification of the Mycorrhizal Mutualists.</title>
        <authorList>
            <consortium name="DOE Joint Genome Institute"/>
            <consortium name="Mycorrhizal Genomics Consortium"/>
            <person name="Kohler A."/>
            <person name="Kuo A."/>
            <person name="Nagy L.G."/>
            <person name="Floudas D."/>
            <person name="Copeland A."/>
            <person name="Barry K.W."/>
            <person name="Cichocki N."/>
            <person name="Veneault-Fourrey C."/>
            <person name="LaButti K."/>
            <person name="Lindquist E.A."/>
            <person name="Lipzen A."/>
            <person name="Lundell T."/>
            <person name="Morin E."/>
            <person name="Murat C."/>
            <person name="Riley R."/>
            <person name="Ohm R."/>
            <person name="Sun H."/>
            <person name="Tunlid A."/>
            <person name="Henrissat B."/>
            <person name="Grigoriev I.V."/>
            <person name="Hibbett D.S."/>
            <person name="Martin F."/>
        </authorList>
    </citation>
    <scope>NUCLEOTIDE SEQUENCE [LARGE SCALE GENOMIC DNA]</scope>
    <source>
        <strain evidence="11">FD-334 SS-4</strain>
    </source>
</reference>
<dbReference type="EC" id="3.4.19.12" evidence="2"/>
<sequence length="3122" mass="355657">MDIKKTSTKELDYVLNHVFLPPKLPQEHDTGPGADLGAITLCELAYDAAVLFPQYLSEQYQLQWAVVIKMLGHLLDTTRVFEKQDQIDKILNMRVGDALAFNIRAQNAGLLLRKNSEYIVFEAFEVSPPPEHVMSEAGKLLCSYPGPAIEVPLVTSQDPLFVEELVSFIGNMDVDQLDSAQTTTKAGSTVQETRGTNDPKYITQLLIAILHGMGREANVQRITKRIADEVCWKNALNPWRRSPLWLVLRVAAQRMSGSTDVYKQWMLFLHARLLQQFLDNNFSSDILQTARVKTSRRAYKLRHPASPLLLQTVKDVNEAVELRLQERWVHEQRIQAFSLPFAVDPLAIERDTVLSLVNSRTYLTAVLRRDSTRGTLKSFTLNEPPRLRDFSISAIYPDVLIHAVKADPYIALADFEAIVEAQSSAWAQANSRNELASHILKSCIDQYVISTKKHYASNAEDQSRMILTILDLWVALDVVVCAQYPLLRSYSPEIPATILDPLLVRSSVSLNRAAAIARHLRERHSIANANSAFTSIYATDITETSFAVRYFEQSLKMYDLRSAIELAATEERRVKLAQLRDRNEQHGQLLHQIATLDCTFNNHIDRNGYSRLTHARNNCAKCMLKKRAEAMTIGVHEWPLSSRRLEAAATIFELDCPPAFSIWRTMTYQVLRDIGMAHIGPKTTVVYALEDYAGLRAWNGRTTSDRITSASITKSFLSSHYRAAKIPNTDQHVCVNNALNFRLYDKLLMEPAHTSFAIDLHPYCTLLLPDKESDYSHLQYAVSHSTHSHNSTIVKQGDCPTSLSVHEQLAFSNLRCGAQLQWMNIVRELRTKTLTFSREEVHILLMQAAWQIGPLASDGRLRIWHSELEIEGFGLTLIQESADLLSQVGSNWMEGNTVKTLIYLASRLLVSATDSRVIKNGYALLRRARTITYEWMRQILYKLQTIIDKEKTIGELQIRACEIAAICRATFDVDPGNHLSALLSSSSDVAILVECSIVIHDYTPPSSTLSLNLQKLLRRDCRLAHFLESRLATLIRTNRSGLDAAIASVWPTYQPGDRDQWRHLPEPNARWVMSFTNPERNQCSRQVHYNLLSGRLLIDGKPLGRLPNQMLAHSTYQRIFGRKILDVVPANIHGMDYATRHLIHGFQVFFAVLQHDVKHLIIRAQDQSGNIFELIPPAILAKDFPRHFTEDYTHWMNTATGVIEFRPLNRMWEHTSSDWRLDFWPNGASTMSHGEKRRQKLIDFGSLTFHSIANRFYPLEHLEHLTAVLDLDCQPIRILIDLPRFGLSFFLNENSEMESNNMHNMIVDSNQCTGTMIGLRNQLVLRHKDVNFASLPRLRLVIIPHGKVQFTLHPNEDHVSVSIDTDCNSQRQITWYKYDIDTDLGNLVGNFSLTSRLFKIYLHALCSHSLADPLTSQTGTDHALQELQGAGCFSFQELGKADIELLRLIAEISPIRRYYPPHLRAMQITEWSSRLPVLSQHRLFDSAVSKIIDHSLSLSIFPELCQAVTSRWQSRSDPILAARAGRHAIYYQRDIGCSSDTDRRYHSRDCVRNPDAEMEALKTSRLAYVSHVGLTIKSLSLTNLYGIFEKWGTMHGLDPQRSLTYSHHWLSFDLSQQWLSIYESCRKSTHPRSKFTLIFSFAALAFRNEPDLAFHIPVLLACATIHSSLLMAPPPMYTSYNLSHGYEPLRNNVSSIVGSYIFSIESSPAGRLAHLPYEDHQGYRNRISRTYVTLSQRKIEDAVVRLMNQWPCNNPQSPFDEADSNEWFQIEMIMKTVRNYFANCFANMELQLFAYRVSTVLLQRSCTPSIAINVHTLPKLQFLPQSDAVQISDPILTLEMLLRSRDAPTAQPASHKFGEMENHALTRRHGLPIDTSALGNLIKRFERTHTTALHHMYQDRLETSRNELRGQRSLAIPNECAPALSVCMKYRTRVQDRLSYVFSLICEALMPITPAEHILRSAGLWPSISRRTVLELLGSSACLHSSGNWPNILIYFAEAFIEYQHSQRLVEFSLRSEVHNFFKELDNTSFNWSDAKRYPIWLLIQIQGNFITRPLQSQVAHEMISPSSDKNTLLQLNMGEGKSYVIVPLVAAALADSRRLVRVVVLKPLAKQMFQLLVERLSGLPNRRVFYLPFSRDVDVKTSSETTQKIRMLFEECARVGGILVAQPEHILSFRLMVIDRTLTLEGDYDQNAQDLQATQTWLHSASRDILDESDELLHVRYQLIYTKDQQRPLDGSPDRWLTTQKVFDLVNQYMDLLHRKYPEEVELIRHRRTAGGMNFPHFRLLGLSAAKALVSWIARDALNGRLENITFVGLGFQVALRSHLFSFITMRDVDPHALRTVRKAYEKTGVWKGLLVLRGLLAHGILEYSLSSRRWRVDYGLDLKRSLLAVPYRAKDVPSLRSDFGHPDIIVCLTCLTYYYGGLTSEQVNTCFELLNKLDNPSLEYETWVKRGGDSIPPTFRQIIGVNVMDIDTFTTQIAPVFQHNKGVIDFYLSRVVFPKEAKEFPFKLRTTGWDLAESKLNFTTGFSGTNDNSDLLPTSITHSDPVNQLRTNAQVLAFLLQPENDRYLCIQGRNGEPCSAFELLHVLVEEPIEIRVLLDVGAQMLEMTNRQLVEYWLSLISADDVVAGVFFDDEDNLSVLTRSGLVQPLHLSPFIQRLHQCIIYLDDAHTRGTDLKLPLDFRAMVTLGPKVTKDKLVQGCMRMRNLGHGQSIMFCAPPEVDRRIRRLEMIESSASVQVVDILIWAMSNTCTDIKDHIPHFIQQGVHYHKRQAAYSTFSSSQDKNIEVLRSTWLESAAQDLDDMYGGHDTEDSGMMDAAKNFPDVTDRLKMLGVAKFYNTMMAEEQEREVSHEIEEEPHQERTPELPAAVQELHPDVQRLVKCGAISPFSTAFQPLLSPLFSQNLGRWSARSKLLLGTRDFMTTTLSKNERSTLTEYLRPINWIVSHRGEDGTLTLVVMSPYEVNILLEDIRKSRHVRLHVYAPRTSQSMKSFDDLAFYCLPPLGHEPMNQGSLLNDAGYQLSIWAGQLYFDNYEAYLRTCLLLGISSSESADGSQAIERDRFVPSGERTAEMSVVCLFDKSPVLVLQKLLGLRRKGMSFQSTHLGKVLQARLLFEEDFTK</sequence>
<keyword evidence="11" id="KW-1185">Reference proteome</keyword>
<evidence type="ECO:0000313" key="10">
    <source>
        <dbReference type="EMBL" id="KJA23151.1"/>
    </source>
</evidence>
<evidence type="ECO:0000256" key="5">
    <source>
        <dbReference type="ARBA" id="ARBA00022801"/>
    </source>
</evidence>
<dbReference type="InterPro" id="IPR046541">
    <property type="entry name" value="DUF6606"/>
</dbReference>
<proteinExistence type="predicted"/>
<dbReference type="Pfam" id="PF12359">
    <property type="entry name" value="DUF3645"/>
    <property type="match status" value="1"/>
</dbReference>
<dbReference type="GO" id="GO:0006508">
    <property type="term" value="P:proteolysis"/>
    <property type="evidence" value="ECO:0007669"/>
    <property type="project" value="UniProtKB-KW"/>
</dbReference>
<dbReference type="Pfam" id="PF20255">
    <property type="entry name" value="DUF6606"/>
    <property type="match status" value="1"/>
</dbReference>
<keyword evidence="5" id="KW-0378">Hydrolase</keyword>
<dbReference type="InterPro" id="IPR022099">
    <property type="entry name" value="DUF3638"/>
</dbReference>
<evidence type="ECO:0000256" key="2">
    <source>
        <dbReference type="ARBA" id="ARBA00012759"/>
    </source>
</evidence>
<feature type="domain" description="DUF6606" evidence="9">
    <location>
        <begin position="15"/>
        <end position="275"/>
    </location>
</feature>
<comment type="catalytic activity">
    <reaction evidence="1">
        <text>Thiol-dependent hydrolysis of ester, thioester, amide, peptide and isopeptide bonds formed by the C-terminal Gly of ubiquitin (a 76-residue protein attached to proteins as an intracellular targeting signal).</text>
        <dbReference type="EC" id="3.4.19.12"/>
    </reaction>
</comment>
<evidence type="ECO:0000259" key="8">
    <source>
        <dbReference type="Pfam" id="PF12359"/>
    </source>
</evidence>
<dbReference type="PANTHER" id="PTHR13367">
    <property type="entry name" value="UBIQUITIN THIOESTERASE"/>
    <property type="match status" value="1"/>
</dbReference>
<dbReference type="InterPro" id="IPR027417">
    <property type="entry name" value="P-loop_NTPase"/>
</dbReference>
<keyword evidence="6" id="KW-0788">Thiol protease</keyword>
<evidence type="ECO:0000259" key="7">
    <source>
        <dbReference type="Pfam" id="PF12340"/>
    </source>
</evidence>
<dbReference type="STRING" id="945553.A0A0D2P3A0"/>
<keyword evidence="4" id="KW-0833">Ubl conjugation pathway</keyword>
<evidence type="ECO:0000256" key="4">
    <source>
        <dbReference type="ARBA" id="ARBA00022786"/>
    </source>
</evidence>
<dbReference type="InterPro" id="IPR022105">
    <property type="entry name" value="DUF3645"/>
</dbReference>
<name>A0A0D2P3A0_HYPSF</name>
<gene>
    <name evidence="10" type="ORF">HYPSUDRAFT_138178</name>
</gene>
<evidence type="ECO:0000259" key="9">
    <source>
        <dbReference type="Pfam" id="PF20255"/>
    </source>
</evidence>
<evidence type="ECO:0000256" key="6">
    <source>
        <dbReference type="ARBA" id="ARBA00022807"/>
    </source>
</evidence>
<evidence type="ECO:0000256" key="1">
    <source>
        <dbReference type="ARBA" id="ARBA00000707"/>
    </source>
</evidence>
<evidence type="ECO:0000256" key="3">
    <source>
        <dbReference type="ARBA" id="ARBA00022670"/>
    </source>
</evidence>
<evidence type="ECO:0000313" key="11">
    <source>
        <dbReference type="Proteomes" id="UP000054270"/>
    </source>
</evidence>
<dbReference type="SUPFAM" id="SSF52540">
    <property type="entry name" value="P-loop containing nucleoside triphosphate hydrolases"/>
    <property type="match status" value="1"/>
</dbReference>
<dbReference type="Pfam" id="PF12340">
    <property type="entry name" value="DUF3638"/>
    <property type="match status" value="1"/>
</dbReference>